<evidence type="ECO:0000313" key="1">
    <source>
        <dbReference type="EMBL" id="HBC35332.1"/>
    </source>
</evidence>
<proteinExistence type="predicted"/>
<evidence type="ECO:0000313" key="2">
    <source>
        <dbReference type="Proteomes" id="UP000263489"/>
    </source>
</evidence>
<gene>
    <name evidence="1" type="ORF">DC045_13680</name>
</gene>
<dbReference type="AlphaFoldDB" id="A0A352IV49"/>
<keyword evidence="1" id="KW-0378">Hydrolase</keyword>
<name>A0A352IV49_9GAMM</name>
<dbReference type="SUPFAM" id="SSF101478">
    <property type="entry name" value="ADP-ribosylglycohydrolase"/>
    <property type="match status" value="2"/>
</dbReference>
<dbReference type="PANTHER" id="PTHR16222">
    <property type="entry name" value="ADP-RIBOSYLGLYCOHYDROLASE"/>
    <property type="match status" value="1"/>
</dbReference>
<dbReference type="InterPro" id="IPR050792">
    <property type="entry name" value="ADP-ribosylglycohydrolase"/>
</dbReference>
<dbReference type="InterPro" id="IPR036705">
    <property type="entry name" value="Ribosyl_crysJ1_sf"/>
</dbReference>
<dbReference type="Gene3D" id="1.10.4080.10">
    <property type="entry name" value="ADP-ribosylation/Crystallin J1"/>
    <property type="match status" value="1"/>
</dbReference>
<comment type="caution">
    <text evidence="1">The sequence shown here is derived from an EMBL/GenBank/DDBJ whole genome shotgun (WGS) entry which is preliminary data.</text>
</comment>
<reference evidence="1 2" key="1">
    <citation type="journal article" date="2018" name="Nat. Biotechnol.">
        <title>A standardized bacterial taxonomy based on genome phylogeny substantially revises the tree of life.</title>
        <authorList>
            <person name="Parks D.H."/>
            <person name="Chuvochina M."/>
            <person name="Waite D.W."/>
            <person name="Rinke C."/>
            <person name="Skarshewski A."/>
            <person name="Chaumeil P.A."/>
            <person name="Hugenholtz P."/>
        </authorList>
    </citation>
    <scope>NUCLEOTIDE SEQUENCE [LARGE SCALE GENOMIC DNA]</scope>
    <source>
        <strain evidence="1">UBA9380</strain>
    </source>
</reference>
<protein>
    <submittedName>
        <fullName evidence="1">ADP-ribosylglycohydrolase family protein</fullName>
    </submittedName>
</protein>
<sequence>MVSNLPPGRKAAITAALAGGWVADAASLGLHWLYNSERILEVGGQSAEFLPPRAEYYTKGFGYFAHEGKQVGDVSHYGAATGVLTDSLLATNGNLDIRDYQRRFRSFFGPGGQWRGFIDNPTRITLENFNAIERKAVEEAQSGMPDDLSDKQKRILVQKVMPYTRRLSGSALAQPVREAISLTYKEKAIQDAGVHLAETIDRNLVPASGADDMQLPAVSKLPPLVAAHSGSTNLLDVVEAAVRVTNHNDEAVAWAKCAAVLLDGLFRGEPLAKAMNSAIDEAPDQASLKRALESSELNGVAAGDTFGRTCYLQEAMPVSFHILNTARSYTEAIRANIHCGGDSCGRAWLIGPAMAAMHGVGGENGIPLSWLARVTDAATVYQDIESLVGN</sequence>
<dbReference type="EMBL" id="DNNA01000219">
    <property type="protein sequence ID" value="HBC35332.1"/>
    <property type="molecule type" value="Genomic_DNA"/>
</dbReference>
<organism evidence="1 2">
    <name type="scientific">Marinobacter adhaerens</name>
    <dbReference type="NCBI Taxonomy" id="1033846"/>
    <lineage>
        <taxon>Bacteria</taxon>
        <taxon>Pseudomonadati</taxon>
        <taxon>Pseudomonadota</taxon>
        <taxon>Gammaproteobacteria</taxon>
        <taxon>Pseudomonadales</taxon>
        <taxon>Marinobacteraceae</taxon>
        <taxon>Marinobacter</taxon>
    </lineage>
</organism>
<dbReference type="InterPro" id="IPR005502">
    <property type="entry name" value="Ribosyl_crysJ1"/>
</dbReference>
<accession>A0A352IV49</accession>
<dbReference type="Proteomes" id="UP000263489">
    <property type="component" value="Unassembled WGS sequence"/>
</dbReference>
<dbReference type="PANTHER" id="PTHR16222:SF17">
    <property type="entry name" value="SELENOPROTEIN J"/>
    <property type="match status" value="1"/>
</dbReference>
<dbReference type="Pfam" id="PF03747">
    <property type="entry name" value="ADP_ribosyl_GH"/>
    <property type="match status" value="1"/>
</dbReference>
<dbReference type="GO" id="GO:0016787">
    <property type="term" value="F:hydrolase activity"/>
    <property type="evidence" value="ECO:0007669"/>
    <property type="project" value="UniProtKB-KW"/>
</dbReference>